<sequence>MKTKVHLEMESKKSWATNGIKKNTSQFLKETVMYVILCIIIFIIIIYPLLNLLIKSFDISIFISLLGDKSTYISLFNTLIIGIGVTFFSILFGGSLAWLVVRTDFRHKKFVKLFALIGFMIPSYILSISWIEIFSKNGYLSRLLKFLLGYDYNFFPYSIISVIFVLSIHLYPLAFMSISNALEAYSMDYEDAAFVCGADRRRIMRTITFPMIIPSILSIGILIFSRSMANFGVPAALCLPIGKDVVTTKIFSYLSHLELVNATVLSVILIIISACIYIINSKIISKRKYASSTNKKFRNPKLIKLGKRSRIVNFFAIAFCICVTGIPLVSIVITSFLKRWGLKIQLKNLTINNYITLFTNPYTNKSFINSMVYGIVGATAAVIIGCLVLYLFYINKNKLTSSFMIIVTWPIAFPNIVLAVAATLSFINKPLKLYGTKWIIIITYIALFIPIAVKNMSGIIENIDKSLIKASRMSGASILSTLKNIIIPLIAPGMTSAWILCFLIALREIPISLLLYSSGTETLGVMLFTLQSNSYGLEMTSTLAVVIIIMSLIGNLIIKKVRRQIK</sequence>
<organism evidence="1 2">
    <name type="scientific">Vallitalea maricola</name>
    <dbReference type="NCBI Taxonomy" id="3074433"/>
    <lineage>
        <taxon>Bacteria</taxon>
        <taxon>Bacillati</taxon>
        <taxon>Bacillota</taxon>
        <taxon>Clostridia</taxon>
        <taxon>Lachnospirales</taxon>
        <taxon>Vallitaleaceae</taxon>
        <taxon>Vallitalea</taxon>
    </lineage>
</organism>
<gene>
    <name evidence="1" type="ORF">AN2V17_19710</name>
</gene>
<keyword evidence="2" id="KW-1185">Reference proteome</keyword>
<proteinExistence type="predicted"/>
<dbReference type="Proteomes" id="UP001374599">
    <property type="component" value="Unassembled WGS sequence"/>
</dbReference>
<name>A0ACB5UJM0_9FIRM</name>
<comment type="caution">
    <text evidence="1">The sequence shown here is derived from an EMBL/GenBank/DDBJ whole genome shotgun (WGS) entry which is preliminary data.</text>
</comment>
<evidence type="ECO:0000313" key="2">
    <source>
        <dbReference type="Proteomes" id="UP001374599"/>
    </source>
</evidence>
<evidence type="ECO:0000313" key="1">
    <source>
        <dbReference type="EMBL" id="GMQ62739.1"/>
    </source>
</evidence>
<accession>A0ACB5UJM0</accession>
<protein>
    <submittedName>
        <fullName evidence="1">Iron ABC transporter permease</fullName>
    </submittedName>
</protein>
<reference evidence="1" key="1">
    <citation type="submission" date="2023-09" db="EMBL/GenBank/DDBJ databases">
        <title>Vallitalea sediminicola and Vallitalea maricola sp. nov., anaerobic bacteria isolated from marine sediment.</title>
        <authorList>
            <person name="Hirano S."/>
            <person name="Maeda A."/>
            <person name="Terahara T."/>
            <person name="Mori K."/>
            <person name="Hamada M."/>
            <person name="Matsumoto R."/>
            <person name="Kobayashi T."/>
        </authorList>
    </citation>
    <scope>NUCLEOTIDE SEQUENCE</scope>
    <source>
        <strain evidence="1">AN17-2</strain>
    </source>
</reference>
<dbReference type="EMBL" id="BTPU01000028">
    <property type="protein sequence ID" value="GMQ62739.1"/>
    <property type="molecule type" value="Genomic_DNA"/>
</dbReference>